<evidence type="ECO:0000256" key="4">
    <source>
        <dbReference type="ARBA" id="ARBA00011738"/>
    </source>
</evidence>
<dbReference type="CDD" id="cd00609">
    <property type="entry name" value="AAT_like"/>
    <property type="match status" value="1"/>
</dbReference>
<evidence type="ECO:0000256" key="9">
    <source>
        <dbReference type="HAMAP-Rule" id="MF_01023"/>
    </source>
</evidence>
<sequence>MSKDWIVNEETGDRVDWVDCDFTHLATPGVVGLTPYHPGKPIGELKRELGLDDIIKLASNENPLGPGAKALEALKQLPDLGRYPDGGGFSLRAKLAHHHGMRPDMVTLGNGSNDILELITRTFVAPGDEVIYSDHAFAVYALASQAVGAKSVVIPATEDYGHYLRAMARAVTERTKVMFVANPNNPTGSWSTAAELRDLLESVPDHVIVVIDEAYFEYAENVADYPNAAIWVSEIANLVVTRTFSKAHGLAGLRIGYGLSHPQLAELLNRIRQPFNVNTLAQLAAEEALNDSEHMARSVALNNSGMQQLTTGFDSLGIHYLPSLGNFICIDMEQPAHSIYDQLLRRGVIVRPIDNYGMPNHLRVSIGLEEENTRFLKTLAEVLGN</sequence>
<evidence type="ECO:0000313" key="12">
    <source>
        <dbReference type="Proteomes" id="UP001204445"/>
    </source>
</evidence>
<gene>
    <name evidence="9" type="primary">hisC</name>
    <name evidence="11" type="ORF">J2T55_000281</name>
</gene>
<comment type="catalytic activity">
    <reaction evidence="8 9">
        <text>L-histidinol phosphate + 2-oxoglutarate = 3-(imidazol-4-yl)-2-oxopropyl phosphate + L-glutamate</text>
        <dbReference type="Rhea" id="RHEA:23744"/>
        <dbReference type="ChEBI" id="CHEBI:16810"/>
        <dbReference type="ChEBI" id="CHEBI:29985"/>
        <dbReference type="ChEBI" id="CHEBI:57766"/>
        <dbReference type="ChEBI" id="CHEBI:57980"/>
        <dbReference type="EC" id="2.6.1.9"/>
    </reaction>
</comment>
<organism evidence="11 12">
    <name type="scientific">Methylohalomonas lacus</name>
    <dbReference type="NCBI Taxonomy" id="398773"/>
    <lineage>
        <taxon>Bacteria</taxon>
        <taxon>Pseudomonadati</taxon>
        <taxon>Pseudomonadota</taxon>
        <taxon>Gammaproteobacteria</taxon>
        <taxon>Methylohalomonadales</taxon>
        <taxon>Methylohalomonadaceae</taxon>
        <taxon>Methylohalomonas</taxon>
    </lineage>
</organism>
<dbReference type="HAMAP" id="MF_01023">
    <property type="entry name" value="HisC_aminotrans_2"/>
    <property type="match status" value="1"/>
</dbReference>
<feature type="modified residue" description="N6-(pyridoxal phosphate)lysine" evidence="9">
    <location>
        <position position="246"/>
    </location>
</feature>
<dbReference type="EMBL" id="JANUCT010000002">
    <property type="protein sequence ID" value="MCS3902285.1"/>
    <property type="molecule type" value="Genomic_DNA"/>
</dbReference>
<accession>A0AAE3HI43</accession>
<keyword evidence="5 9" id="KW-0032">Aminotransferase</keyword>
<comment type="similarity">
    <text evidence="3 9">Belongs to the class-II pyridoxal-phosphate-dependent aminotransferase family. Histidinol-phosphate aminotransferase subfamily.</text>
</comment>
<dbReference type="InterPro" id="IPR050106">
    <property type="entry name" value="HistidinolP_aminotransfase"/>
</dbReference>
<dbReference type="InterPro" id="IPR015422">
    <property type="entry name" value="PyrdxlP-dep_Trfase_small"/>
</dbReference>
<feature type="domain" description="Aminotransferase class I/classII large" evidence="10">
    <location>
        <begin position="53"/>
        <end position="376"/>
    </location>
</feature>
<evidence type="ECO:0000256" key="7">
    <source>
        <dbReference type="ARBA" id="ARBA00022898"/>
    </source>
</evidence>
<name>A0AAE3HI43_9GAMM</name>
<evidence type="ECO:0000256" key="2">
    <source>
        <dbReference type="ARBA" id="ARBA00005011"/>
    </source>
</evidence>
<dbReference type="InterPro" id="IPR015424">
    <property type="entry name" value="PyrdxlP-dep_Trfase"/>
</dbReference>
<keyword evidence="9" id="KW-0028">Amino-acid biosynthesis</keyword>
<protein>
    <recommendedName>
        <fullName evidence="9">Histidinol-phosphate aminotransferase</fullName>
        <ecNumber evidence="9">2.6.1.9</ecNumber>
    </recommendedName>
    <alternativeName>
        <fullName evidence="9">Imidazole acetol-phosphate transaminase</fullName>
    </alternativeName>
</protein>
<dbReference type="InterPro" id="IPR004839">
    <property type="entry name" value="Aminotransferase_I/II_large"/>
</dbReference>
<comment type="pathway">
    <text evidence="2 9">Amino-acid biosynthesis; L-histidine biosynthesis; L-histidine from 5-phospho-alpha-D-ribose 1-diphosphate: step 7/9.</text>
</comment>
<dbReference type="GO" id="GO:0004400">
    <property type="term" value="F:histidinol-phosphate transaminase activity"/>
    <property type="evidence" value="ECO:0007669"/>
    <property type="project" value="UniProtKB-UniRule"/>
</dbReference>
<dbReference type="Pfam" id="PF00155">
    <property type="entry name" value="Aminotran_1_2"/>
    <property type="match status" value="1"/>
</dbReference>
<dbReference type="RefSeq" id="WP_259053787.1">
    <property type="nucleotide sequence ID" value="NZ_JANUCT010000002.1"/>
</dbReference>
<proteinExistence type="inferred from homology"/>
<evidence type="ECO:0000259" key="10">
    <source>
        <dbReference type="Pfam" id="PF00155"/>
    </source>
</evidence>
<dbReference type="NCBIfam" id="TIGR01141">
    <property type="entry name" value="hisC"/>
    <property type="match status" value="1"/>
</dbReference>
<keyword evidence="7 9" id="KW-0663">Pyridoxal phosphate</keyword>
<reference evidence="11" key="1">
    <citation type="submission" date="2022-08" db="EMBL/GenBank/DDBJ databases">
        <title>Genomic Encyclopedia of Type Strains, Phase III (KMG-III): the genomes of soil and plant-associated and newly described type strains.</title>
        <authorList>
            <person name="Whitman W."/>
        </authorList>
    </citation>
    <scope>NUCLEOTIDE SEQUENCE</scope>
    <source>
        <strain evidence="11">HMT 1</strain>
    </source>
</reference>
<dbReference type="Gene3D" id="3.40.640.10">
    <property type="entry name" value="Type I PLP-dependent aspartate aminotransferase-like (Major domain)"/>
    <property type="match status" value="1"/>
</dbReference>
<keyword evidence="6 9" id="KW-0808">Transferase</keyword>
<evidence type="ECO:0000256" key="6">
    <source>
        <dbReference type="ARBA" id="ARBA00022679"/>
    </source>
</evidence>
<comment type="caution">
    <text evidence="11">The sequence shown here is derived from an EMBL/GenBank/DDBJ whole genome shotgun (WGS) entry which is preliminary data.</text>
</comment>
<dbReference type="SUPFAM" id="SSF53383">
    <property type="entry name" value="PLP-dependent transferases"/>
    <property type="match status" value="1"/>
</dbReference>
<evidence type="ECO:0000313" key="11">
    <source>
        <dbReference type="EMBL" id="MCS3902285.1"/>
    </source>
</evidence>
<keyword evidence="9" id="KW-0368">Histidine biosynthesis</keyword>
<evidence type="ECO:0000256" key="5">
    <source>
        <dbReference type="ARBA" id="ARBA00022576"/>
    </source>
</evidence>
<dbReference type="PANTHER" id="PTHR43643:SF3">
    <property type="entry name" value="HISTIDINOL-PHOSPHATE AMINOTRANSFERASE"/>
    <property type="match status" value="1"/>
</dbReference>
<dbReference type="InterPro" id="IPR005861">
    <property type="entry name" value="HisP_aminotrans"/>
</dbReference>
<keyword evidence="12" id="KW-1185">Reference proteome</keyword>
<dbReference type="Proteomes" id="UP001204445">
    <property type="component" value="Unassembled WGS sequence"/>
</dbReference>
<dbReference type="PANTHER" id="PTHR43643">
    <property type="entry name" value="HISTIDINOL-PHOSPHATE AMINOTRANSFERASE 2"/>
    <property type="match status" value="1"/>
</dbReference>
<evidence type="ECO:0000256" key="8">
    <source>
        <dbReference type="ARBA" id="ARBA00047481"/>
    </source>
</evidence>
<dbReference type="InterPro" id="IPR015421">
    <property type="entry name" value="PyrdxlP-dep_Trfase_major"/>
</dbReference>
<evidence type="ECO:0000256" key="3">
    <source>
        <dbReference type="ARBA" id="ARBA00007970"/>
    </source>
</evidence>
<dbReference type="AlphaFoldDB" id="A0AAE3HI43"/>
<dbReference type="GO" id="GO:0030170">
    <property type="term" value="F:pyridoxal phosphate binding"/>
    <property type="evidence" value="ECO:0007669"/>
    <property type="project" value="InterPro"/>
</dbReference>
<dbReference type="EC" id="2.6.1.9" evidence="9"/>
<dbReference type="Gene3D" id="3.90.1150.10">
    <property type="entry name" value="Aspartate Aminotransferase, domain 1"/>
    <property type="match status" value="1"/>
</dbReference>
<comment type="cofactor">
    <cofactor evidence="1 9">
        <name>pyridoxal 5'-phosphate</name>
        <dbReference type="ChEBI" id="CHEBI:597326"/>
    </cofactor>
</comment>
<comment type="subunit">
    <text evidence="4 9">Homodimer.</text>
</comment>
<evidence type="ECO:0000256" key="1">
    <source>
        <dbReference type="ARBA" id="ARBA00001933"/>
    </source>
</evidence>
<dbReference type="GO" id="GO:0000105">
    <property type="term" value="P:L-histidine biosynthetic process"/>
    <property type="evidence" value="ECO:0007669"/>
    <property type="project" value="UniProtKB-UniRule"/>
</dbReference>